<keyword evidence="10" id="KW-0175">Coiled coil</keyword>
<evidence type="ECO:0000256" key="5">
    <source>
        <dbReference type="ARBA" id="ARBA00022771"/>
    </source>
</evidence>
<keyword evidence="5" id="KW-0863">Zinc-finger</keyword>
<dbReference type="GO" id="GO:0003684">
    <property type="term" value="F:damaged DNA binding"/>
    <property type="evidence" value="ECO:0007669"/>
    <property type="project" value="InterPro"/>
</dbReference>
<dbReference type="PANTHER" id="PTHR10142:SF0">
    <property type="entry name" value="DNA REPAIR PROTEIN COMPLEMENTING XP-A CELLS"/>
    <property type="match status" value="1"/>
</dbReference>
<keyword evidence="7" id="KW-0238">DNA-binding</keyword>
<dbReference type="GO" id="GO:1901255">
    <property type="term" value="P:nucleotide-excision repair involved in interstrand cross-link repair"/>
    <property type="evidence" value="ECO:0007669"/>
    <property type="project" value="TreeGrafter"/>
</dbReference>
<dbReference type="OrthoDB" id="68328at2759"/>
<evidence type="ECO:0000313" key="13">
    <source>
        <dbReference type="Proteomes" id="UP000625711"/>
    </source>
</evidence>
<evidence type="ECO:0000259" key="11">
    <source>
        <dbReference type="Pfam" id="PF05181"/>
    </source>
</evidence>
<keyword evidence="4" id="KW-0227">DNA damage</keyword>
<gene>
    <name evidence="12" type="ORF">GWI33_004039</name>
</gene>
<evidence type="ECO:0000256" key="2">
    <source>
        <dbReference type="ARBA" id="ARBA00005548"/>
    </source>
</evidence>
<evidence type="ECO:0000256" key="1">
    <source>
        <dbReference type="ARBA" id="ARBA00004123"/>
    </source>
</evidence>
<comment type="subcellular location">
    <subcellularLocation>
        <location evidence="1">Nucleus</location>
    </subcellularLocation>
</comment>
<name>A0A834IQM0_RHYFE</name>
<dbReference type="Pfam" id="PF01286">
    <property type="entry name" value="XPA_N"/>
    <property type="match status" value="1"/>
</dbReference>
<dbReference type="GO" id="GO:0000110">
    <property type="term" value="C:nucleotide-excision repair factor 1 complex"/>
    <property type="evidence" value="ECO:0007669"/>
    <property type="project" value="TreeGrafter"/>
</dbReference>
<keyword evidence="8" id="KW-0234">DNA repair</keyword>
<dbReference type="SUPFAM" id="SSF46955">
    <property type="entry name" value="Putative DNA-binding domain"/>
    <property type="match status" value="1"/>
</dbReference>
<proteinExistence type="inferred from homology"/>
<comment type="similarity">
    <text evidence="2">Belongs to the XPA family.</text>
</comment>
<evidence type="ECO:0000256" key="10">
    <source>
        <dbReference type="SAM" id="Coils"/>
    </source>
</evidence>
<dbReference type="InterPro" id="IPR022656">
    <property type="entry name" value="XPA_C"/>
</dbReference>
<dbReference type="InterPro" id="IPR000465">
    <property type="entry name" value="XPA/RAD14"/>
</dbReference>
<evidence type="ECO:0000256" key="8">
    <source>
        <dbReference type="ARBA" id="ARBA00023204"/>
    </source>
</evidence>
<dbReference type="InterPro" id="IPR037129">
    <property type="entry name" value="XPA_sf"/>
</dbReference>
<protein>
    <recommendedName>
        <fullName evidence="11">XPA C-terminal domain-containing protein</fullName>
    </recommendedName>
</protein>
<dbReference type="InterPro" id="IPR009061">
    <property type="entry name" value="DNA-bd_dom_put_sf"/>
</dbReference>
<keyword evidence="6" id="KW-0862">Zinc</keyword>
<evidence type="ECO:0000313" key="12">
    <source>
        <dbReference type="EMBL" id="KAF7281918.1"/>
    </source>
</evidence>
<reference evidence="12" key="1">
    <citation type="submission" date="2020-08" db="EMBL/GenBank/DDBJ databases">
        <title>Genome sequencing and assembly of the red palm weevil Rhynchophorus ferrugineus.</title>
        <authorList>
            <person name="Dias G.B."/>
            <person name="Bergman C.M."/>
            <person name="Manee M."/>
        </authorList>
    </citation>
    <scope>NUCLEOTIDE SEQUENCE</scope>
    <source>
        <strain evidence="12">AA-2017</strain>
        <tissue evidence="12">Whole larva</tissue>
    </source>
</reference>
<keyword evidence="3" id="KW-0479">Metal-binding</keyword>
<dbReference type="InterPro" id="IPR022652">
    <property type="entry name" value="Znf_XPA_CS"/>
</dbReference>
<dbReference type="Gene3D" id="3.90.530.10">
    <property type="entry name" value="XPA C-terminal domain"/>
    <property type="match status" value="1"/>
</dbReference>
<dbReference type="GO" id="GO:0000715">
    <property type="term" value="P:nucleotide-excision repair, DNA damage recognition"/>
    <property type="evidence" value="ECO:0007669"/>
    <property type="project" value="TreeGrafter"/>
</dbReference>
<dbReference type="GO" id="GO:0070914">
    <property type="term" value="P:UV-damage excision repair"/>
    <property type="evidence" value="ECO:0007669"/>
    <property type="project" value="TreeGrafter"/>
</dbReference>
<dbReference type="NCBIfam" id="TIGR00598">
    <property type="entry name" value="rad14"/>
    <property type="match status" value="1"/>
</dbReference>
<dbReference type="Proteomes" id="UP000625711">
    <property type="component" value="Unassembled WGS sequence"/>
</dbReference>
<dbReference type="EMBL" id="JAACXV010000213">
    <property type="protein sequence ID" value="KAF7281918.1"/>
    <property type="molecule type" value="Genomic_DNA"/>
</dbReference>
<comment type="caution">
    <text evidence="12">The sequence shown here is derived from an EMBL/GenBank/DDBJ whole genome shotgun (WGS) entry which is preliminary data.</text>
</comment>
<evidence type="ECO:0000256" key="6">
    <source>
        <dbReference type="ARBA" id="ARBA00022833"/>
    </source>
</evidence>
<organism evidence="12 13">
    <name type="scientific">Rhynchophorus ferrugineus</name>
    <name type="common">Red palm weevil</name>
    <name type="synonym">Curculio ferrugineus</name>
    <dbReference type="NCBI Taxonomy" id="354439"/>
    <lineage>
        <taxon>Eukaryota</taxon>
        <taxon>Metazoa</taxon>
        <taxon>Ecdysozoa</taxon>
        <taxon>Arthropoda</taxon>
        <taxon>Hexapoda</taxon>
        <taxon>Insecta</taxon>
        <taxon>Pterygota</taxon>
        <taxon>Neoptera</taxon>
        <taxon>Endopterygota</taxon>
        <taxon>Coleoptera</taxon>
        <taxon>Polyphaga</taxon>
        <taxon>Cucujiformia</taxon>
        <taxon>Curculionidae</taxon>
        <taxon>Dryophthorinae</taxon>
        <taxon>Rhynchophorus</taxon>
    </lineage>
</organism>
<evidence type="ECO:0000256" key="9">
    <source>
        <dbReference type="ARBA" id="ARBA00023242"/>
    </source>
</evidence>
<sequence>MLSKSRENSKGFKTRQTPYTKSNIVSLGKSTITIGTTKYKDTNGGFLLEDKPEEDNKEPVIEDPLVDLERPECEICNKPFVKSWLFEKFDYKCCDSCKETQEYKLITKTEAKQKYLLQDCDLDKREPLLKFIKQKNPHNVRWGDMKLYLEYQVEKRALEIWECLERIEEEKEIREEKKSLAKAKKYHKQLKELKMSMRSSLYDRTTSTKHIHEFGPEKYNEEDDTYTRSCVTCPYSETFEKM</sequence>
<accession>A0A834IQM0</accession>
<evidence type="ECO:0000256" key="4">
    <source>
        <dbReference type="ARBA" id="ARBA00022763"/>
    </source>
</evidence>
<feature type="domain" description="XPA C-terminal" evidence="11">
    <location>
        <begin position="102"/>
        <end position="153"/>
    </location>
</feature>
<keyword evidence="9" id="KW-0539">Nucleus</keyword>
<dbReference type="AlphaFoldDB" id="A0A834IQM0"/>
<keyword evidence="13" id="KW-1185">Reference proteome</keyword>
<dbReference type="PANTHER" id="PTHR10142">
    <property type="entry name" value="DNA REPAIR PROTEIN COMPLEMENTING XP-A CELLS"/>
    <property type="match status" value="1"/>
</dbReference>
<evidence type="ECO:0000256" key="7">
    <source>
        <dbReference type="ARBA" id="ARBA00023125"/>
    </source>
</evidence>
<dbReference type="Pfam" id="PF05181">
    <property type="entry name" value="XPA_C"/>
    <property type="match status" value="1"/>
</dbReference>
<feature type="coiled-coil region" evidence="10">
    <location>
        <begin position="164"/>
        <end position="193"/>
    </location>
</feature>
<dbReference type="GO" id="GO:0006284">
    <property type="term" value="P:base-excision repair"/>
    <property type="evidence" value="ECO:0007669"/>
    <property type="project" value="TreeGrafter"/>
</dbReference>
<evidence type="ECO:0000256" key="3">
    <source>
        <dbReference type="ARBA" id="ARBA00022723"/>
    </source>
</evidence>
<dbReference type="GO" id="GO:0008270">
    <property type="term" value="F:zinc ion binding"/>
    <property type="evidence" value="ECO:0007669"/>
    <property type="project" value="UniProtKB-KW"/>
</dbReference>
<dbReference type="SUPFAM" id="SSF57716">
    <property type="entry name" value="Glucocorticoid receptor-like (DNA-binding domain)"/>
    <property type="match status" value="1"/>
</dbReference>